<evidence type="ECO:0000313" key="3">
    <source>
        <dbReference type="Proteomes" id="UP000789803"/>
    </source>
</evidence>
<evidence type="ECO:0000259" key="1">
    <source>
        <dbReference type="Pfam" id="PF05732"/>
    </source>
</evidence>
<dbReference type="InterPro" id="IPR008813">
    <property type="entry name" value="Plasmid_replication_RepL"/>
</dbReference>
<dbReference type="SUPFAM" id="SSF46785">
    <property type="entry name" value="Winged helix' DNA-binding domain"/>
    <property type="match status" value="1"/>
</dbReference>
<proteinExistence type="predicted"/>
<dbReference type="Pfam" id="PF05732">
    <property type="entry name" value="RepL"/>
    <property type="match status" value="1"/>
</dbReference>
<reference evidence="2 3" key="1">
    <citation type="submission" date="2020-11" db="EMBL/GenBank/DDBJ databases">
        <authorList>
            <person name="Peeters C."/>
        </authorList>
    </citation>
    <scope>NUCLEOTIDE SEQUENCE [LARGE SCALE GENOMIC DNA]</scope>
    <source>
        <strain evidence="2 3">LMG 7974</strain>
    </source>
</reference>
<accession>A0ABN7KCP0</accession>
<dbReference type="InterPro" id="IPR036390">
    <property type="entry name" value="WH_DNA-bd_sf"/>
</dbReference>
<dbReference type="EMBL" id="CAJHOF010000031">
    <property type="protein sequence ID" value="CAD7289811.1"/>
    <property type="molecule type" value="Genomic_DNA"/>
</dbReference>
<sequence>MHWLVKFMNEREKAVFGAILGEKKLKIIEWMLNSADECGFIFLKIAQICESINVSKPTVIDTIKLLESKKVLIKIKNGVYKLNVI</sequence>
<keyword evidence="3" id="KW-1185">Reference proteome</keyword>
<organism evidence="2 3">
    <name type="scientific">Campylobacter majalis</name>
    <dbReference type="NCBI Taxonomy" id="2790656"/>
    <lineage>
        <taxon>Bacteria</taxon>
        <taxon>Pseudomonadati</taxon>
        <taxon>Campylobacterota</taxon>
        <taxon>Epsilonproteobacteria</taxon>
        <taxon>Campylobacterales</taxon>
        <taxon>Campylobacteraceae</taxon>
        <taxon>Campylobacter</taxon>
    </lineage>
</organism>
<gene>
    <name evidence="2" type="ORF">LMG7974_01894</name>
</gene>
<comment type="caution">
    <text evidence="2">The sequence shown here is derived from an EMBL/GenBank/DDBJ whole genome shotgun (WGS) entry which is preliminary data.</text>
</comment>
<name>A0ABN7KCP0_9BACT</name>
<feature type="domain" description="Plasmid replication protein RepL" evidence="1">
    <location>
        <begin position="19"/>
        <end position="83"/>
    </location>
</feature>
<protein>
    <recommendedName>
        <fullName evidence="1">Plasmid replication protein RepL domain-containing protein</fullName>
    </recommendedName>
</protein>
<evidence type="ECO:0000313" key="2">
    <source>
        <dbReference type="EMBL" id="CAD7289811.1"/>
    </source>
</evidence>
<dbReference type="Proteomes" id="UP000789803">
    <property type="component" value="Unassembled WGS sequence"/>
</dbReference>